<dbReference type="Pfam" id="PF05016">
    <property type="entry name" value="ParE_toxin"/>
    <property type="match status" value="1"/>
</dbReference>
<name>A0A1I5U380_9SPHN</name>
<evidence type="ECO:0000256" key="1">
    <source>
        <dbReference type="ARBA" id="ARBA00006226"/>
    </source>
</evidence>
<dbReference type="Proteomes" id="UP000199586">
    <property type="component" value="Unassembled WGS sequence"/>
</dbReference>
<keyword evidence="2" id="KW-1277">Toxin-antitoxin system</keyword>
<accession>A0A1I5U380</accession>
<organism evidence="3 4">
    <name type="scientific">Sphingomonas rubra</name>
    <dbReference type="NCBI Taxonomy" id="634430"/>
    <lineage>
        <taxon>Bacteria</taxon>
        <taxon>Pseudomonadati</taxon>
        <taxon>Pseudomonadota</taxon>
        <taxon>Alphaproteobacteria</taxon>
        <taxon>Sphingomonadales</taxon>
        <taxon>Sphingomonadaceae</taxon>
        <taxon>Sphingomonas</taxon>
    </lineage>
</organism>
<sequence>MTGRFSVDVSRAAEADLAAIVDYLTDARGADDAAAFVTAMLDRVATLAQFPLRGAIPRELEEAGETDFRQLLFGRFRLFYEVDGSKVTLVLVADGRRDIAALLRDRLVRSPSLR</sequence>
<dbReference type="RefSeq" id="WP_093333997.1">
    <property type="nucleotide sequence ID" value="NZ_FOXP01000010.1"/>
</dbReference>
<gene>
    <name evidence="3" type="ORF">SAMN04488241_11017</name>
</gene>
<reference evidence="3 4" key="1">
    <citation type="submission" date="2016-10" db="EMBL/GenBank/DDBJ databases">
        <authorList>
            <person name="de Groot N.N."/>
        </authorList>
    </citation>
    <scope>NUCLEOTIDE SEQUENCE [LARGE SCALE GENOMIC DNA]</scope>
    <source>
        <strain evidence="3 4">CGMCC 1.9113</strain>
    </source>
</reference>
<dbReference type="STRING" id="634430.SAMN04488241_11017"/>
<dbReference type="InterPro" id="IPR051803">
    <property type="entry name" value="TA_system_RelE-like_toxin"/>
</dbReference>
<dbReference type="OrthoDB" id="9798046at2"/>
<dbReference type="EMBL" id="FOXP01000010">
    <property type="protein sequence ID" value="SFP89016.1"/>
    <property type="molecule type" value="Genomic_DNA"/>
</dbReference>
<dbReference type="PANTHER" id="PTHR33755">
    <property type="entry name" value="TOXIN PARE1-RELATED"/>
    <property type="match status" value="1"/>
</dbReference>
<proteinExistence type="inferred from homology"/>
<evidence type="ECO:0000313" key="4">
    <source>
        <dbReference type="Proteomes" id="UP000199586"/>
    </source>
</evidence>
<keyword evidence="4" id="KW-1185">Reference proteome</keyword>
<evidence type="ECO:0000313" key="3">
    <source>
        <dbReference type="EMBL" id="SFP89016.1"/>
    </source>
</evidence>
<dbReference type="Gene3D" id="3.30.2310.20">
    <property type="entry name" value="RelE-like"/>
    <property type="match status" value="1"/>
</dbReference>
<dbReference type="AlphaFoldDB" id="A0A1I5U380"/>
<protein>
    <submittedName>
        <fullName evidence="3">Toxin ParE1/3/4</fullName>
    </submittedName>
</protein>
<comment type="similarity">
    <text evidence="1">Belongs to the RelE toxin family.</text>
</comment>
<dbReference type="InterPro" id="IPR007712">
    <property type="entry name" value="RelE/ParE_toxin"/>
</dbReference>
<evidence type="ECO:0000256" key="2">
    <source>
        <dbReference type="ARBA" id="ARBA00022649"/>
    </source>
</evidence>
<dbReference type="InterPro" id="IPR035093">
    <property type="entry name" value="RelE/ParE_toxin_dom_sf"/>
</dbReference>